<comment type="similarity">
    <text evidence="2">Belongs to the CDP-alcohol phosphatidyltransferase class-I family.</text>
</comment>
<feature type="transmembrane region" description="Helical" evidence="3">
    <location>
        <begin position="89"/>
        <end position="109"/>
    </location>
</feature>
<dbReference type="InterPro" id="IPR048254">
    <property type="entry name" value="CDP_ALCOHOL_P_TRANSF_CS"/>
</dbReference>
<comment type="caution">
    <text evidence="4">The sequence shown here is derived from an EMBL/GenBank/DDBJ whole genome shotgun (WGS) entry which is preliminary data.</text>
</comment>
<name>A0A7W9CVN7_9HYPH</name>
<sequence>MVFLTVIVVAAGRIGLDHRHAALGLANEVTLLRAGLTALVAGATVDAALDGVSEPLAWWVALLAGVALLLDGADGWLARRQGLASAFGARFDMEVDALLILILSAFAPLAGKAGWWMLLAGLLRYLFVAAAFVFPWMAAPLPPSFRRKLVCVVQAGTLVAIAAPSFPAPASAGLAAASLALLVWSFAVDTLWLAGRRGGR</sequence>
<accession>A0A7W9CVN7</accession>
<evidence type="ECO:0000313" key="4">
    <source>
        <dbReference type="EMBL" id="MBB5752752.1"/>
    </source>
</evidence>
<keyword evidence="5" id="KW-1185">Reference proteome</keyword>
<evidence type="ECO:0000313" key="5">
    <source>
        <dbReference type="Proteomes" id="UP000523821"/>
    </source>
</evidence>
<evidence type="ECO:0000256" key="2">
    <source>
        <dbReference type="RuleBase" id="RU003750"/>
    </source>
</evidence>
<dbReference type="RefSeq" id="WP_183854832.1">
    <property type="nucleotide sequence ID" value="NZ_JACHOO010000003.1"/>
</dbReference>
<evidence type="ECO:0000256" key="1">
    <source>
        <dbReference type="ARBA" id="ARBA00022679"/>
    </source>
</evidence>
<dbReference type="PROSITE" id="PS00379">
    <property type="entry name" value="CDP_ALCOHOL_P_TRANSF"/>
    <property type="match status" value="1"/>
</dbReference>
<feature type="transmembrane region" description="Helical" evidence="3">
    <location>
        <begin position="115"/>
        <end position="137"/>
    </location>
</feature>
<dbReference type="Proteomes" id="UP000523821">
    <property type="component" value="Unassembled WGS sequence"/>
</dbReference>
<keyword evidence="3" id="KW-1133">Transmembrane helix</keyword>
<feature type="transmembrane region" description="Helical" evidence="3">
    <location>
        <begin position="149"/>
        <end position="166"/>
    </location>
</feature>
<dbReference type="GO" id="GO:0016020">
    <property type="term" value="C:membrane"/>
    <property type="evidence" value="ECO:0007669"/>
    <property type="project" value="InterPro"/>
</dbReference>
<dbReference type="InterPro" id="IPR000462">
    <property type="entry name" value="CDP-OH_P_trans"/>
</dbReference>
<gene>
    <name evidence="4" type="ORF">GGQ63_001806</name>
</gene>
<dbReference type="AlphaFoldDB" id="A0A7W9CVN7"/>
<dbReference type="Pfam" id="PF01066">
    <property type="entry name" value="CDP-OH_P_transf"/>
    <property type="match status" value="1"/>
</dbReference>
<proteinExistence type="inferred from homology"/>
<keyword evidence="3" id="KW-0472">Membrane</keyword>
<keyword evidence="1 2" id="KW-0808">Transferase</keyword>
<evidence type="ECO:0000256" key="3">
    <source>
        <dbReference type="SAM" id="Phobius"/>
    </source>
</evidence>
<dbReference type="Gene3D" id="1.20.120.1760">
    <property type="match status" value="1"/>
</dbReference>
<feature type="transmembrane region" description="Helical" evidence="3">
    <location>
        <begin position="172"/>
        <end position="194"/>
    </location>
</feature>
<protein>
    <submittedName>
        <fullName evidence="4">Phosphatidylglycerophosphate synthase</fullName>
    </submittedName>
</protein>
<organism evidence="4 5">
    <name type="scientific">Prosthecomicrobium pneumaticum</name>
    <dbReference type="NCBI Taxonomy" id="81895"/>
    <lineage>
        <taxon>Bacteria</taxon>
        <taxon>Pseudomonadati</taxon>
        <taxon>Pseudomonadota</taxon>
        <taxon>Alphaproteobacteria</taxon>
        <taxon>Hyphomicrobiales</taxon>
        <taxon>Kaistiaceae</taxon>
        <taxon>Prosthecomicrobium</taxon>
    </lineage>
</organism>
<dbReference type="GO" id="GO:0008654">
    <property type="term" value="P:phospholipid biosynthetic process"/>
    <property type="evidence" value="ECO:0007669"/>
    <property type="project" value="InterPro"/>
</dbReference>
<dbReference type="GO" id="GO:0016780">
    <property type="term" value="F:phosphotransferase activity, for other substituted phosphate groups"/>
    <property type="evidence" value="ECO:0007669"/>
    <property type="project" value="InterPro"/>
</dbReference>
<dbReference type="InterPro" id="IPR043130">
    <property type="entry name" value="CDP-OH_PTrfase_TM_dom"/>
</dbReference>
<reference evidence="4 5" key="1">
    <citation type="submission" date="2020-08" db="EMBL/GenBank/DDBJ databases">
        <title>Genomic Encyclopedia of Type Strains, Phase IV (KMG-IV): sequencing the most valuable type-strain genomes for metagenomic binning, comparative biology and taxonomic classification.</title>
        <authorList>
            <person name="Goeker M."/>
        </authorList>
    </citation>
    <scope>NUCLEOTIDE SEQUENCE [LARGE SCALE GENOMIC DNA]</scope>
    <source>
        <strain evidence="4 5">DSM 16268</strain>
    </source>
</reference>
<dbReference type="EMBL" id="JACHOO010000003">
    <property type="protein sequence ID" value="MBB5752752.1"/>
    <property type="molecule type" value="Genomic_DNA"/>
</dbReference>
<feature type="transmembrane region" description="Helical" evidence="3">
    <location>
        <begin position="56"/>
        <end position="77"/>
    </location>
</feature>
<keyword evidence="3" id="KW-0812">Transmembrane</keyword>